<accession>K0R657</accession>
<sequence length="97" mass="10269">MRQTVRGGEDRRAGTSPLGTTSGSVRGGAGGEAFFQADVFHVGEASLAASPSVYLRRRGDRPDDPQRRGAAGVLVLVGRLDRDRRGRPHGAEGRARS</sequence>
<feature type="region of interest" description="Disordered" evidence="1">
    <location>
        <begin position="1"/>
        <end position="30"/>
    </location>
</feature>
<proteinExistence type="predicted"/>
<dbReference type="Proteomes" id="UP000266841">
    <property type="component" value="Unassembled WGS sequence"/>
</dbReference>
<keyword evidence="3" id="KW-1185">Reference proteome</keyword>
<feature type="compositionally biased region" description="Basic and acidic residues" evidence="1">
    <location>
        <begin position="79"/>
        <end position="97"/>
    </location>
</feature>
<name>K0R657_THAOC</name>
<feature type="region of interest" description="Disordered" evidence="1">
    <location>
        <begin position="56"/>
        <end position="97"/>
    </location>
</feature>
<evidence type="ECO:0000313" key="2">
    <source>
        <dbReference type="EMBL" id="EJK44091.1"/>
    </source>
</evidence>
<reference evidence="2 3" key="1">
    <citation type="journal article" date="2012" name="Genome Biol.">
        <title>Genome and low-iron response of an oceanic diatom adapted to chronic iron limitation.</title>
        <authorList>
            <person name="Lommer M."/>
            <person name="Specht M."/>
            <person name="Roy A.S."/>
            <person name="Kraemer L."/>
            <person name="Andreson R."/>
            <person name="Gutowska M.A."/>
            <person name="Wolf J."/>
            <person name="Bergner S.V."/>
            <person name="Schilhabel M.B."/>
            <person name="Klostermeier U.C."/>
            <person name="Beiko R.G."/>
            <person name="Rosenstiel P."/>
            <person name="Hippler M."/>
            <person name="Laroche J."/>
        </authorList>
    </citation>
    <scope>NUCLEOTIDE SEQUENCE [LARGE SCALE GENOMIC DNA]</scope>
    <source>
        <strain evidence="2 3">CCMP1005</strain>
    </source>
</reference>
<protein>
    <submittedName>
        <fullName evidence="2">Uncharacterized protein</fullName>
    </submittedName>
</protein>
<dbReference type="AlphaFoldDB" id="K0R657"/>
<evidence type="ECO:0000313" key="3">
    <source>
        <dbReference type="Proteomes" id="UP000266841"/>
    </source>
</evidence>
<feature type="non-terminal residue" evidence="2">
    <location>
        <position position="97"/>
    </location>
</feature>
<feature type="compositionally biased region" description="Low complexity" evidence="1">
    <location>
        <begin position="68"/>
        <end position="78"/>
    </location>
</feature>
<evidence type="ECO:0000256" key="1">
    <source>
        <dbReference type="SAM" id="MobiDB-lite"/>
    </source>
</evidence>
<gene>
    <name evidence="2" type="ORF">THAOC_37399</name>
</gene>
<organism evidence="2 3">
    <name type="scientific">Thalassiosira oceanica</name>
    <name type="common">Marine diatom</name>
    <dbReference type="NCBI Taxonomy" id="159749"/>
    <lineage>
        <taxon>Eukaryota</taxon>
        <taxon>Sar</taxon>
        <taxon>Stramenopiles</taxon>
        <taxon>Ochrophyta</taxon>
        <taxon>Bacillariophyta</taxon>
        <taxon>Coscinodiscophyceae</taxon>
        <taxon>Thalassiosirophycidae</taxon>
        <taxon>Thalassiosirales</taxon>
        <taxon>Thalassiosiraceae</taxon>
        <taxon>Thalassiosira</taxon>
    </lineage>
</organism>
<comment type="caution">
    <text evidence="2">The sequence shown here is derived from an EMBL/GenBank/DDBJ whole genome shotgun (WGS) entry which is preliminary data.</text>
</comment>
<dbReference type="EMBL" id="AGNL01050193">
    <property type="protein sequence ID" value="EJK44091.1"/>
    <property type="molecule type" value="Genomic_DNA"/>
</dbReference>